<evidence type="ECO:0000256" key="1">
    <source>
        <dbReference type="SAM" id="MobiDB-lite"/>
    </source>
</evidence>
<feature type="transmembrane region" description="Helical" evidence="2">
    <location>
        <begin position="247"/>
        <end position="270"/>
    </location>
</feature>
<feature type="region of interest" description="Disordered" evidence="1">
    <location>
        <begin position="356"/>
        <end position="380"/>
    </location>
</feature>
<dbReference type="EMBL" id="DF849850">
    <property type="protein sequence ID" value="GAT59309.1"/>
    <property type="molecule type" value="Genomic_DNA"/>
</dbReference>
<proteinExistence type="predicted"/>
<evidence type="ECO:0000313" key="5">
    <source>
        <dbReference type="Proteomes" id="UP000815677"/>
    </source>
</evidence>
<sequence>MLHTSTRLVLHFFLLSLFRNALAAPAHDPFDVERQSLAGPTVRNDTIIAAIPTPVTPTVSAATATLTSSSEASFAASSSSLPLTVISPQTASSPSLSALAIGESTALQVHATASVIVLDSADATSPPATVLAATQTAASSSGAIDDAAASGSSTAFLAVQTASVESSTQSVSATTLPSTQSILVVPFPGPTGGSIATVAPSDTTLGAAATLKAYSPPGTSSVVITTGESISVPSDSQDLSSTKTRTIALGAVFGALVFLGIVAALIVCFCKTRRRRANAEPEWAMKYNHPEMVAASAEKEQTFAPALYEFDYNRAHGYSASADQGKRYIPPSQSAWQKAQMPADGYMGNTPRINAPPPARSTRFNQTRVPPPRSPLATVPPIIARNDPEMVQTMRSVTPFSYGNNFVGSGPVIPPTPNAMPATPSGGLYAQSQAHLKQPAPAMNPFSPVSIHVNIPPRTPAPNTPLPATPATPWSAATGKSSEGGDATPALTYEFDSMVEHTLGYGWTNGAGSTRTGVASLVGVHPFSAVADLEPAASGSKMKGTRAGAQVPAMSEKAALAALDRIRDTQGGEESDVPVDVVGEVAPPYQP</sequence>
<evidence type="ECO:0008006" key="6">
    <source>
        <dbReference type="Google" id="ProtNLM"/>
    </source>
</evidence>
<keyword evidence="2" id="KW-0472">Membrane</keyword>
<accession>A0ABQ0M7J5</accession>
<organism evidence="4 5">
    <name type="scientific">Mycena chlorophos</name>
    <name type="common">Agaric fungus</name>
    <name type="synonym">Agaricus chlorophos</name>
    <dbReference type="NCBI Taxonomy" id="658473"/>
    <lineage>
        <taxon>Eukaryota</taxon>
        <taxon>Fungi</taxon>
        <taxon>Dikarya</taxon>
        <taxon>Basidiomycota</taxon>
        <taxon>Agaricomycotina</taxon>
        <taxon>Agaricomycetes</taxon>
        <taxon>Agaricomycetidae</taxon>
        <taxon>Agaricales</taxon>
        <taxon>Marasmiineae</taxon>
        <taxon>Mycenaceae</taxon>
        <taxon>Mycena</taxon>
    </lineage>
</organism>
<keyword evidence="2" id="KW-0812">Transmembrane</keyword>
<feature type="chain" id="PRO_5045438368" description="Transmembrane protein" evidence="3">
    <location>
        <begin position="24"/>
        <end position="591"/>
    </location>
</feature>
<evidence type="ECO:0000256" key="2">
    <source>
        <dbReference type="SAM" id="Phobius"/>
    </source>
</evidence>
<feature type="compositionally biased region" description="Pro residues" evidence="1">
    <location>
        <begin position="457"/>
        <end position="470"/>
    </location>
</feature>
<keyword evidence="5" id="KW-1185">Reference proteome</keyword>
<feature type="signal peptide" evidence="3">
    <location>
        <begin position="1"/>
        <end position="23"/>
    </location>
</feature>
<gene>
    <name evidence="4" type="ORF">MCHLO_15621</name>
</gene>
<protein>
    <recommendedName>
        <fullName evidence="6">Transmembrane protein</fullName>
    </recommendedName>
</protein>
<dbReference type="Proteomes" id="UP000815677">
    <property type="component" value="Unassembled WGS sequence"/>
</dbReference>
<feature type="region of interest" description="Disordered" evidence="1">
    <location>
        <begin position="457"/>
        <end position="488"/>
    </location>
</feature>
<feature type="region of interest" description="Disordered" evidence="1">
    <location>
        <begin position="569"/>
        <end position="591"/>
    </location>
</feature>
<name>A0ABQ0M7J5_MYCCL</name>
<reference evidence="4" key="1">
    <citation type="submission" date="2014-09" db="EMBL/GenBank/DDBJ databases">
        <title>Genome sequence of the luminous mushroom Mycena chlorophos for searching fungal bioluminescence genes.</title>
        <authorList>
            <person name="Tanaka Y."/>
            <person name="Kasuga D."/>
            <person name="Oba Y."/>
            <person name="Hase S."/>
            <person name="Sato K."/>
            <person name="Oba Y."/>
            <person name="Sakakibara Y."/>
        </authorList>
    </citation>
    <scope>NUCLEOTIDE SEQUENCE</scope>
</reference>
<evidence type="ECO:0000256" key="3">
    <source>
        <dbReference type="SAM" id="SignalP"/>
    </source>
</evidence>
<evidence type="ECO:0000313" key="4">
    <source>
        <dbReference type="EMBL" id="GAT59309.1"/>
    </source>
</evidence>
<keyword evidence="3" id="KW-0732">Signal</keyword>
<keyword evidence="2" id="KW-1133">Transmembrane helix</keyword>